<sequence length="101" mass="11082">MNQCWPFPGTQPNHFRAFANSFVPHPRHPLDHTRSCPITPMPCSTEWRLAARVQAEQWVLQAAAAAAAADLPRRFPRPPLSSSSVQNSSTTTANNTTTTAT</sequence>
<evidence type="ECO:0000256" key="1">
    <source>
        <dbReference type="SAM" id="MobiDB-lite"/>
    </source>
</evidence>
<gene>
    <name evidence="2" type="ORF">BLA29_013058</name>
</gene>
<feature type="non-terminal residue" evidence="2">
    <location>
        <position position="101"/>
    </location>
</feature>
<evidence type="ECO:0000313" key="3">
    <source>
        <dbReference type="Proteomes" id="UP000194236"/>
    </source>
</evidence>
<name>A0A1Y3BF57_EURMA</name>
<dbReference type="AlphaFoldDB" id="A0A1Y3BF57"/>
<comment type="caution">
    <text evidence="2">The sequence shown here is derived from an EMBL/GenBank/DDBJ whole genome shotgun (WGS) entry which is preliminary data.</text>
</comment>
<reference evidence="2 3" key="1">
    <citation type="submission" date="2017-03" db="EMBL/GenBank/DDBJ databases">
        <title>Genome Survey of Euroglyphus maynei.</title>
        <authorList>
            <person name="Arlian L.G."/>
            <person name="Morgan M.S."/>
            <person name="Rider S.D."/>
        </authorList>
    </citation>
    <scope>NUCLEOTIDE SEQUENCE [LARGE SCALE GENOMIC DNA]</scope>
    <source>
        <strain evidence="2">Arlian Lab</strain>
        <tissue evidence="2">Whole body</tissue>
    </source>
</reference>
<protein>
    <submittedName>
        <fullName evidence="2">Uncharacterized protein</fullName>
    </submittedName>
</protein>
<feature type="compositionally biased region" description="Low complexity" evidence="1">
    <location>
        <begin position="80"/>
        <end position="101"/>
    </location>
</feature>
<keyword evidence="3" id="KW-1185">Reference proteome</keyword>
<dbReference type="EMBL" id="MUJZ01027622">
    <property type="protein sequence ID" value="OTF78508.1"/>
    <property type="molecule type" value="Genomic_DNA"/>
</dbReference>
<proteinExistence type="predicted"/>
<feature type="region of interest" description="Disordered" evidence="1">
    <location>
        <begin position="71"/>
        <end position="101"/>
    </location>
</feature>
<evidence type="ECO:0000313" key="2">
    <source>
        <dbReference type="EMBL" id="OTF78508.1"/>
    </source>
</evidence>
<organism evidence="2 3">
    <name type="scientific">Euroglyphus maynei</name>
    <name type="common">Mayne's house dust mite</name>
    <dbReference type="NCBI Taxonomy" id="6958"/>
    <lineage>
        <taxon>Eukaryota</taxon>
        <taxon>Metazoa</taxon>
        <taxon>Ecdysozoa</taxon>
        <taxon>Arthropoda</taxon>
        <taxon>Chelicerata</taxon>
        <taxon>Arachnida</taxon>
        <taxon>Acari</taxon>
        <taxon>Acariformes</taxon>
        <taxon>Sarcoptiformes</taxon>
        <taxon>Astigmata</taxon>
        <taxon>Psoroptidia</taxon>
        <taxon>Analgoidea</taxon>
        <taxon>Pyroglyphidae</taxon>
        <taxon>Pyroglyphinae</taxon>
        <taxon>Euroglyphus</taxon>
    </lineage>
</organism>
<dbReference type="Proteomes" id="UP000194236">
    <property type="component" value="Unassembled WGS sequence"/>
</dbReference>
<accession>A0A1Y3BF57</accession>